<keyword evidence="2 6" id="KW-0812">Transmembrane</keyword>
<comment type="caution">
    <text evidence="8">The sequence shown here is derived from an EMBL/GenBank/DDBJ whole genome shotgun (WGS) entry which is preliminary data.</text>
</comment>
<dbReference type="PROSITE" id="PS00018">
    <property type="entry name" value="EF_HAND_1"/>
    <property type="match status" value="2"/>
</dbReference>
<comment type="subcellular location">
    <subcellularLocation>
        <location evidence="1">Membrane</location>
        <topology evidence="1">Multi-pass membrane protein</topology>
    </subcellularLocation>
</comment>
<feature type="transmembrane region" description="Helical" evidence="6">
    <location>
        <begin position="50"/>
        <end position="70"/>
    </location>
</feature>
<dbReference type="CDD" id="cd00051">
    <property type="entry name" value="EFh"/>
    <property type="match status" value="1"/>
</dbReference>
<dbReference type="InterPro" id="IPR011992">
    <property type="entry name" value="EF-hand-dom_pair"/>
</dbReference>
<evidence type="ECO:0000256" key="2">
    <source>
        <dbReference type="ARBA" id="ARBA00022692"/>
    </source>
</evidence>
<evidence type="ECO:0000256" key="1">
    <source>
        <dbReference type="ARBA" id="ARBA00004141"/>
    </source>
</evidence>
<dbReference type="InterPro" id="IPR005821">
    <property type="entry name" value="Ion_trans_dom"/>
</dbReference>
<dbReference type="InterPro" id="IPR018247">
    <property type="entry name" value="EF_Hand_1_Ca_BS"/>
</dbReference>
<dbReference type="Proteomes" id="UP001642484">
    <property type="component" value="Unassembled WGS sequence"/>
</dbReference>
<feature type="transmembrane region" description="Helical" evidence="6">
    <location>
        <begin position="184"/>
        <end position="206"/>
    </location>
</feature>
<dbReference type="InterPro" id="IPR002048">
    <property type="entry name" value="EF_hand_dom"/>
</dbReference>
<evidence type="ECO:0000256" key="6">
    <source>
        <dbReference type="SAM" id="Phobius"/>
    </source>
</evidence>
<dbReference type="InterPro" id="IPR027359">
    <property type="entry name" value="Volt_channel_dom_sf"/>
</dbReference>
<protein>
    <recommendedName>
        <fullName evidence="7">EF-hand domain-containing protein</fullName>
    </recommendedName>
</protein>
<evidence type="ECO:0000256" key="4">
    <source>
        <dbReference type="ARBA" id="ARBA00022989"/>
    </source>
</evidence>
<evidence type="ECO:0000256" key="5">
    <source>
        <dbReference type="ARBA" id="ARBA00023136"/>
    </source>
</evidence>
<feature type="transmembrane region" description="Helical" evidence="6">
    <location>
        <begin position="82"/>
        <end position="100"/>
    </location>
</feature>
<feature type="transmembrane region" description="Helical" evidence="6">
    <location>
        <begin position="106"/>
        <end position="125"/>
    </location>
</feature>
<dbReference type="PROSITE" id="PS50222">
    <property type="entry name" value="EF_HAND_2"/>
    <property type="match status" value="1"/>
</dbReference>
<dbReference type="SMART" id="SM00054">
    <property type="entry name" value="EFh"/>
    <property type="match status" value="2"/>
</dbReference>
<evidence type="ECO:0000313" key="8">
    <source>
        <dbReference type="EMBL" id="CAK9003097.1"/>
    </source>
</evidence>
<evidence type="ECO:0000256" key="3">
    <source>
        <dbReference type="ARBA" id="ARBA00022837"/>
    </source>
</evidence>
<keyword evidence="4 6" id="KW-1133">Transmembrane helix</keyword>
<keyword evidence="5 6" id="KW-0472">Membrane</keyword>
<name>A0ABP0IM61_9DINO</name>
<organism evidence="8 9">
    <name type="scientific">Durusdinium trenchii</name>
    <dbReference type="NCBI Taxonomy" id="1381693"/>
    <lineage>
        <taxon>Eukaryota</taxon>
        <taxon>Sar</taxon>
        <taxon>Alveolata</taxon>
        <taxon>Dinophyceae</taxon>
        <taxon>Suessiales</taxon>
        <taxon>Symbiodiniaceae</taxon>
        <taxon>Durusdinium</taxon>
    </lineage>
</organism>
<accession>A0ABP0IM61</accession>
<dbReference type="Gene3D" id="1.10.287.70">
    <property type="match status" value="1"/>
</dbReference>
<dbReference type="PANTHER" id="PTHR46726">
    <property type="entry name" value="TWO PORE CHANNEL 3"/>
    <property type="match status" value="1"/>
</dbReference>
<feature type="domain" description="EF-hand" evidence="7">
    <location>
        <begin position="274"/>
        <end position="309"/>
    </location>
</feature>
<dbReference type="Gene3D" id="1.10.238.10">
    <property type="entry name" value="EF-hand"/>
    <property type="match status" value="1"/>
</dbReference>
<feature type="transmembrane region" description="Helical" evidence="6">
    <location>
        <begin position="146"/>
        <end position="164"/>
    </location>
</feature>
<evidence type="ECO:0000313" key="9">
    <source>
        <dbReference type="Proteomes" id="UP001642484"/>
    </source>
</evidence>
<feature type="non-terminal residue" evidence="8">
    <location>
        <position position="382"/>
    </location>
</feature>
<keyword evidence="9" id="KW-1185">Reference proteome</keyword>
<dbReference type="Gene3D" id="1.20.120.350">
    <property type="entry name" value="Voltage-gated potassium channels. Chain C"/>
    <property type="match status" value="1"/>
</dbReference>
<dbReference type="EMBL" id="CAXAMN010003133">
    <property type="protein sequence ID" value="CAK9003097.1"/>
    <property type="molecule type" value="Genomic_DNA"/>
</dbReference>
<dbReference type="SUPFAM" id="SSF81324">
    <property type="entry name" value="Voltage-gated potassium channels"/>
    <property type="match status" value="1"/>
</dbReference>
<gene>
    <name evidence="8" type="ORF">CCMP2556_LOCUS7147</name>
</gene>
<keyword evidence="3" id="KW-0106">Calcium</keyword>
<sequence length="382" mass="42775">MLGHFGQPKAAFALSVFLPRLERLFLLENSLCSHVVLSEEVWNAWNQLDLVTTIPGWVTLILSSTLNIALLRTLKVVRLLRAGRLLISIPEVYVLMSGLASALKPIIYGSIMLISVIMIWAIIVVEFLHPVNVQIPYGEDCPRCKLGFKSVYTASLTLFAQLVAQDGWSEMSLPLAEEAPWTTPLLFIILMTVSLGVMNLILAVVVEKAAEVRENDQERKMMKKEEERERNMIELAVLCDRMDNDGSGALSLKEMLDGFDNDLNFNALMKFMDIERDDMQTIFNVLDSDGSGEVDYVEFCHHLGSCKKRDPLMMSSLTRYSVMEMRNLVSGITNSIVEVLEENAQMLHEQLELLCSVPGCEQAAKELKRRREAKTGGDGAGS</sequence>
<proteinExistence type="predicted"/>
<dbReference type="SUPFAM" id="SSF47473">
    <property type="entry name" value="EF-hand"/>
    <property type="match status" value="1"/>
</dbReference>
<dbReference type="Pfam" id="PF00520">
    <property type="entry name" value="Ion_trans"/>
    <property type="match status" value="1"/>
</dbReference>
<dbReference type="PANTHER" id="PTHR46726:SF1">
    <property type="entry name" value="TWO-PORE CALCIUM CHANNEL 3"/>
    <property type="match status" value="1"/>
</dbReference>
<reference evidence="8 9" key="1">
    <citation type="submission" date="2024-02" db="EMBL/GenBank/DDBJ databases">
        <authorList>
            <person name="Chen Y."/>
            <person name="Shah S."/>
            <person name="Dougan E. K."/>
            <person name="Thang M."/>
            <person name="Chan C."/>
        </authorList>
    </citation>
    <scope>NUCLEOTIDE SEQUENCE [LARGE SCALE GENOMIC DNA]</scope>
</reference>
<evidence type="ECO:0000259" key="7">
    <source>
        <dbReference type="PROSITE" id="PS50222"/>
    </source>
</evidence>